<comment type="caution">
    <text evidence="2">The sequence shown here is derived from an EMBL/GenBank/DDBJ whole genome shotgun (WGS) entry which is preliminary data.</text>
</comment>
<dbReference type="Pfam" id="PF22917">
    <property type="entry name" value="PRISE"/>
    <property type="match status" value="1"/>
</dbReference>
<accession>A0A506QQZ1</accession>
<dbReference type="PANTHER" id="PTHR32487">
    <property type="entry name" value="3-OXO-DELTA(4,5)-STEROID 5-BETA-REDUCTASE"/>
    <property type="match status" value="1"/>
</dbReference>
<gene>
    <name evidence="2" type="ORF">FJW01_03190</name>
</gene>
<dbReference type="CDD" id="cd08948">
    <property type="entry name" value="5beta-POR_like_SDR_a"/>
    <property type="match status" value="1"/>
</dbReference>
<reference evidence="2 3" key="1">
    <citation type="submission" date="2019-06" db="EMBL/GenBank/DDBJ databases">
        <title>Taxogenomics and systematics of the genus Pantoea.</title>
        <authorList>
            <person name="Tambong J.T."/>
        </authorList>
    </citation>
    <scope>NUCLEOTIDE SEQUENCE [LARGE SCALE GENOMIC DNA]</scope>
    <source>
        <strain evidence="2 3">LMG 24200</strain>
    </source>
</reference>
<evidence type="ECO:0000313" key="2">
    <source>
        <dbReference type="EMBL" id="TPV47745.1"/>
    </source>
</evidence>
<keyword evidence="3" id="KW-1185">Reference proteome</keyword>
<dbReference type="OrthoDB" id="4392084at2"/>
<protein>
    <submittedName>
        <fullName evidence="2">SDR family oxidoreductase</fullName>
    </submittedName>
</protein>
<dbReference type="PANTHER" id="PTHR32487:SF0">
    <property type="entry name" value="3-OXO-DELTA(4,5)-STEROID 5-BETA-REDUCTASE"/>
    <property type="match status" value="1"/>
</dbReference>
<dbReference type="EMBL" id="VHJA01000025">
    <property type="protein sequence ID" value="TPV47745.1"/>
    <property type="molecule type" value="Genomic_DNA"/>
</dbReference>
<dbReference type="InterPro" id="IPR036291">
    <property type="entry name" value="NAD(P)-bd_dom_sf"/>
</dbReference>
<dbReference type="Proteomes" id="UP000317747">
    <property type="component" value="Unassembled WGS sequence"/>
</dbReference>
<name>A0A506QQZ1_9GAMM</name>
<feature type="domain" description="PRISE-like Rossmann-fold" evidence="1">
    <location>
        <begin position="61"/>
        <end position="352"/>
    </location>
</feature>
<dbReference type="AlphaFoldDB" id="A0A506QQZ1"/>
<dbReference type="Gene3D" id="3.40.50.720">
    <property type="entry name" value="NAD(P)-binding Rossmann-like Domain"/>
    <property type="match status" value="1"/>
</dbReference>
<sequence>MTTTQNKKVALIAGASGTVGQQLTRALVADKWQVIALTHRSACDTGGTETLEVDLLDRQQSEHRLASLTSVTHLFYSAWLNGADWAAMAGPNLTMLQNLVRGVEAIAPLEHVSLMQGYKVYGAHLGRFKTPARESDPGVPGAEFNAAQLNWLTAQQQGKAWYWSAPRPGVVGSDRPGNSMNLALSLALYASICRKTRLPFRFPGSAETWHSMIDFTDASLLAGATIWAARSPNARNQAFNINNGDLWRWSELWPVIAGWFELEIAPPVSLSFRQMFRDYRALWQQIAAESALVQPDILALSDGTFADFVFGWDYDMFADGSRIRRAGFNGYRATDEMFCDLFARFRAARIIP</sequence>
<evidence type="ECO:0000313" key="3">
    <source>
        <dbReference type="Proteomes" id="UP000317747"/>
    </source>
</evidence>
<evidence type="ECO:0000259" key="1">
    <source>
        <dbReference type="Pfam" id="PF22917"/>
    </source>
</evidence>
<organism evidence="2 3">
    <name type="scientific">Pantoea deleyi</name>
    <dbReference type="NCBI Taxonomy" id="470932"/>
    <lineage>
        <taxon>Bacteria</taxon>
        <taxon>Pseudomonadati</taxon>
        <taxon>Pseudomonadota</taxon>
        <taxon>Gammaproteobacteria</taxon>
        <taxon>Enterobacterales</taxon>
        <taxon>Erwiniaceae</taxon>
        <taxon>Pantoea</taxon>
    </lineage>
</organism>
<proteinExistence type="predicted"/>
<dbReference type="InterPro" id="IPR055222">
    <property type="entry name" value="PRISE-like_Rossmann-fold"/>
</dbReference>
<dbReference type="RefSeq" id="WP_128084643.1">
    <property type="nucleotide sequence ID" value="NZ_CP071407.1"/>
</dbReference>
<dbReference type="SUPFAM" id="SSF51735">
    <property type="entry name" value="NAD(P)-binding Rossmann-fold domains"/>
    <property type="match status" value="1"/>
</dbReference>